<gene>
    <name evidence="4" type="ORF">WA1_31905</name>
</gene>
<protein>
    <submittedName>
        <fullName evidence="4">Transcriptional regulator</fullName>
    </submittedName>
</protein>
<dbReference type="Pfam" id="PF13490">
    <property type="entry name" value="zf-HC2"/>
    <property type="match status" value="1"/>
</dbReference>
<keyword evidence="2" id="KW-0812">Transmembrane</keyword>
<name>A0A139X3Q2_9CYAN</name>
<feature type="domain" description="Putative zinc-finger" evidence="3">
    <location>
        <begin position="44"/>
        <end position="64"/>
    </location>
</feature>
<organism evidence="4 5">
    <name type="scientific">Scytonema hofmannii PCC 7110</name>
    <dbReference type="NCBI Taxonomy" id="128403"/>
    <lineage>
        <taxon>Bacteria</taxon>
        <taxon>Bacillati</taxon>
        <taxon>Cyanobacteriota</taxon>
        <taxon>Cyanophyceae</taxon>
        <taxon>Nostocales</taxon>
        <taxon>Scytonemataceae</taxon>
        <taxon>Scytonema</taxon>
    </lineage>
</organism>
<dbReference type="InterPro" id="IPR027383">
    <property type="entry name" value="Znf_put"/>
</dbReference>
<feature type="region of interest" description="Disordered" evidence="1">
    <location>
        <begin position="1"/>
        <end position="26"/>
    </location>
</feature>
<dbReference type="Proteomes" id="UP000076925">
    <property type="component" value="Unassembled WGS sequence"/>
</dbReference>
<evidence type="ECO:0000259" key="3">
    <source>
        <dbReference type="Pfam" id="PF13490"/>
    </source>
</evidence>
<keyword evidence="2" id="KW-1133">Transmembrane helix</keyword>
<evidence type="ECO:0000256" key="2">
    <source>
        <dbReference type="SAM" id="Phobius"/>
    </source>
</evidence>
<accession>A0A139X3Q2</accession>
<dbReference type="RefSeq" id="WP_017740256.1">
    <property type="nucleotide sequence ID" value="NZ_KQ976354.1"/>
</dbReference>
<keyword evidence="2" id="KW-0472">Membrane</keyword>
<evidence type="ECO:0000313" key="4">
    <source>
        <dbReference type="EMBL" id="KYC39341.1"/>
    </source>
</evidence>
<keyword evidence="5" id="KW-1185">Reference proteome</keyword>
<dbReference type="STRING" id="128403.WA1_31905"/>
<sequence>MTTDSQFNDRSHSANPQKDLQSRDGRYTNELTGAIDMVKRDRFELLSAYLDGEVTAAERKQVEEWLATDQTVQYLYARLLKLRQGVRTLPVPELLQQSSQKTAEQVLARVQRRSRLVWLGGAAVAACAIGAMSGLLGESRMSQFAQQRIERTQETPTAVASPLMVAINNPVIPIPKTAEVAPEKSVHDEVQPPDLLLELDDIN</sequence>
<evidence type="ECO:0000256" key="1">
    <source>
        <dbReference type="SAM" id="MobiDB-lite"/>
    </source>
</evidence>
<feature type="transmembrane region" description="Helical" evidence="2">
    <location>
        <begin position="116"/>
        <end position="136"/>
    </location>
</feature>
<dbReference type="EMBL" id="ANNX02000035">
    <property type="protein sequence ID" value="KYC39341.1"/>
    <property type="molecule type" value="Genomic_DNA"/>
</dbReference>
<comment type="caution">
    <text evidence="4">The sequence shown here is derived from an EMBL/GenBank/DDBJ whole genome shotgun (WGS) entry which is preliminary data.</text>
</comment>
<proteinExistence type="predicted"/>
<reference evidence="4 5" key="1">
    <citation type="journal article" date="2013" name="Genome Biol. Evol.">
        <title>Genomes of Stigonematalean cyanobacteria (subsection V) and the evolution of oxygenic photosynthesis from prokaryotes to plastids.</title>
        <authorList>
            <person name="Dagan T."/>
            <person name="Roettger M."/>
            <person name="Stucken K."/>
            <person name="Landan G."/>
            <person name="Koch R."/>
            <person name="Major P."/>
            <person name="Gould S.B."/>
            <person name="Goremykin V.V."/>
            <person name="Rippka R."/>
            <person name="Tandeau de Marsac N."/>
            <person name="Gugger M."/>
            <person name="Lockhart P.J."/>
            <person name="Allen J.F."/>
            <person name="Brune I."/>
            <person name="Maus I."/>
            <person name="Puhler A."/>
            <person name="Martin W.F."/>
        </authorList>
    </citation>
    <scope>NUCLEOTIDE SEQUENCE [LARGE SCALE GENOMIC DNA]</scope>
    <source>
        <strain evidence="4 5">PCC 7110</strain>
    </source>
</reference>
<dbReference type="OrthoDB" id="463972at2"/>
<dbReference type="AlphaFoldDB" id="A0A139X3Q2"/>
<evidence type="ECO:0000313" key="5">
    <source>
        <dbReference type="Proteomes" id="UP000076925"/>
    </source>
</evidence>